<reference evidence="2" key="1">
    <citation type="journal article" date="2011" name="Nat. Biotechnol.">
        <title>The genomic sequence of the Chinese hamster ovary (CHO)-K1 cell line.</title>
        <authorList>
            <person name="Xu X."/>
            <person name="Nagarajan H."/>
            <person name="Lewis N.E."/>
            <person name="Pan S."/>
            <person name="Cai Z."/>
            <person name="Liu X."/>
            <person name="Chen W."/>
            <person name="Xie M."/>
            <person name="Wang W."/>
            <person name="Hammond S."/>
            <person name="Andersen M.R."/>
            <person name="Neff N."/>
            <person name="Passarelli B."/>
            <person name="Koh W."/>
            <person name="Fan H.C."/>
            <person name="Wang J."/>
            <person name="Gui Y."/>
            <person name="Lee K.H."/>
            <person name="Betenbaugh M.J."/>
            <person name="Quake S.R."/>
            <person name="Famili I."/>
            <person name="Palsson B.O."/>
            <person name="Wang J."/>
        </authorList>
    </citation>
    <scope>NUCLEOTIDE SEQUENCE [LARGE SCALE GENOMIC DNA]</scope>
    <source>
        <strain evidence="2">CHO K1 cell line</strain>
    </source>
</reference>
<dbReference type="EMBL" id="JH001553">
    <property type="protein sequence ID" value="EGW13658.1"/>
    <property type="molecule type" value="Genomic_DNA"/>
</dbReference>
<dbReference type="InParanoid" id="G3I901"/>
<evidence type="ECO:0000313" key="2">
    <source>
        <dbReference type="Proteomes" id="UP000001075"/>
    </source>
</evidence>
<sequence length="115" mass="12009">MRDSFPFGLLHFRGCHFHFLFRGCSPLCLPGSASCGAGVPDLGAPALLGRGDPSPTADLAFCVPRGAPPAPNAGPWALGSVMLPECVPEHRLGHARGRLGLNRCCPPALSQVTPR</sequence>
<dbReference type="AlphaFoldDB" id="G3I901"/>
<protein>
    <submittedName>
        <fullName evidence="1">Uncharacterized protein</fullName>
    </submittedName>
</protein>
<proteinExistence type="predicted"/>
<dbReference type="PROSITE" id="PS51257">
    <property type="entry name" value="PROKAR_LIPOPROTEIN"/>
    <property type="match status" value="1"/>
</dbReference>
<evidence type="ECO:0000313" key="1">
    <source>
        <dbReference type="EMBL" id="EGW13658.1"/>
    </source>
</evidence>
<dbReference type="Proteomes" id="UP000001075">
    <property type="component" value="Unassembled WGS sequence"/>
</dbReference>
<organism evidence="1 2">
    <name type="scientific">Cricetulus griseus</name>
    <name type="common">Chinese hamster</name>
    <name type="synonym">Cricetulus barabensis griseus</name>
    <dbReference type="NCBI Taxonomy" id="10029"/>
    <lineage>
        <taxon>Eukaryota</taxon>
        <taxon>Metazoa</taxon>
        <taxon>Chordata</taxon>
        <taxon>Craniata</taxon>
        <taxon>Vertebrata</taxon>
        <taxon>Euteleostomi</taxon>
        <taxon>Mammalia</taxon>
        <taxon>Eutheria</taxon>
        <taxon>Euarchontoglires</taxon>
        <taxon>Glires</taxon>
        <taxon>Rodentia</taxon>
        <taxon>Myomorpha</taxon>
        <taxon>Muroidea</taxon>
        <taxon>Cricetidae</taxon>
        <taxon>Cricetinae</taxon>
        <taxon>Cricetulus</taxon>
    </lineage>
</organism>
<gene>
    <name evidence="1" type="ORF">I79_020034</name>
</gene>
<name>G3I901_CRIGR</name>
<accession>G3I901</accession>